<protein>
    <recommendedName>
        <fullName evidence="4">Cyanovirin-N domain-containing protein</fullName>
    </recommendedName>
</protein>
<keyword evidence="1" id="KW-0732">Signal</keyword>
<dbReference type="Proteomes" id="UP001149165">
    <property type="component" value="Unassembled WGS sequence"/>
</dbReference>
<dbReference type="EMBL" id="JAPQKH010000002">
    <property type="protein sequence ID" value="KAJ5113471.1"/>
    <property type="molecule type" value="Genomic_DNA"/>
</dbReference>
<organism evidence="2 3">
    <name type="scientific">Penicillium angulare</name>
    <dbReference type="NCBI Taxonomy" id="116970"/>
    <lineage>
        <taxon>Eukaryota</taxon>
        <taxon>Fungi</taxon>
        <taxon>Dikarya</taxon>
        <taxon>Ascomycota</taxon>
        <taxon>Pezizomycotina</taxon>
        <taxon>Eurotiomycetes</taxon>
        <taxon>Eurotiomycetidae</taxon>
        <taxon>Eurotiales</taxon>
        <taxon>Aspergillaceae</taxon>
        <taxon>Penicillium</taxon>
    </lineage>
</organism>
<reference evidence="2" key="2">
    <citation type="journal article" date="2023" name="IMA Fungus">
        <title>Comparative genomic study of the Penicillium genus elucidates a diverse pangenome and 15 lateral gene transfer events.</title>
        <authorList>
            <person name="Petersen C."/>
            <person name="Sorensen T."/>
            <person name="Nielsen M.R."/>
            <person name="Sondergaard T.E."/>
            <person name="Sorensen J.L."/>
            <person name="Fitzpatrick D.A."/>
            <person name="Frisvad J.C."/>
            <person name="Nielsen K.L."/>
        </authorList>
    </citation>
    <scope>NUCLEOTIDE SEQUENCE</scope>
    <source>
        <strain evidence="2">IBT 30069</strain>
    </source>
</reference>
<keyword evidence="3" id="KW-1185">Reference proteome</keyword>
<proteinExistence type="predicted"/>
<name>A0A9W9G7B9_9EURO</name>
<evidence type="ECO:0000313" key="2">
    <source>
        <dbReference type="EMBL" id="KAJ5113471.1"/>
    </source>
</evidence>
<feature type="chain" id="PRO_5040813684" description="Cyanovirin-N domain-containing protein" evidence="1">
    <location>
        <begin position="25"/>
        <end position="129"/>
    </location>
</feature>
<feature type="signal peptide" evidence="1">
    <location>
        <begin position="1"/>
        <end position="24"/>
    </location>
</feature>
<accession>A0A9W9G7B9</accession>
<reference evidence="2" key="1">
    <citation type="submission" date="2022-11" db="EMBL/GenBank/DDBJ databases">
        <authorList>
            <person name="Petersen C."/>
        </authorList>
    </citation>
    <scope>NUCLEOTIDE SEQUENCE</scope>
    <source>
        <strain evidence="2">IBT 30069</strain>
    </source>
</reference>
<evidence type="ECO:0000256" key="1">
    <source>
        <dbReference type="SAM" id="SignalP"/>
    </source>
</evidence>
<evidence type="ECO:0008006" key="4">
    <source>
        <dbReference type="Google" id="ProtNLM"/>
    </source>
</evidence>
<sequence>MTVSHFKLLATFTAILSLSNVVLGGAISCTSQGIPFSSGQFTSNIPAHIAQFDAGDGRGDCYGQEIVGDCVETINHSDGAQNFHCDNGKSVSATFWITQDQCMNIEVDGQHYWCCGETLSTSGDSGCRF</sequence>
<dbReference type="OrthoDB" id="2724432at2759"/>
<gene>
    <name evidence="2" type="ORF">N7456_002005</name>
</gene>
<dbReference type="AlphaFoldDB" id="A0A9W9G7B9"/>
<dbReference type="PROSITE" id="PS51257">
    <property type="entry name" value="PROKAR_LIPOPROTEIN"/>
    <property type="match status" value="1"/>
</dbReference>
<comment type="caution">
    <text evidence="2">The sequence shown here is derived from an EMBL/GenBank/DDBJ whole genome shotgun (WGS) entry which is preliminary data.</text>
</comment>
<evidence type="ECO:0000313" key="3">
    <source>
        <dbReference type="Proteomes" id="UP001149165"/>
    </source>
</evidence>